<accession>A0A0D1ZV81</accession>
<evidence type="ECO:0008006" key="3">
    <source>
        <dbReference type="Google" id="ProtNLM"/>
    </source>
</evidence>
<sequence>MQAKIEQQPFNKHVQPPTRFDKKPLRSIFLAGSINMGDAPPWQREMAEMLSDLPIVVYNPRRDREGNKFDPTLKQDISNTKFREQVEWEMDHLKQCDIIAMYFDPHPEKLSPITLLELGHHAKDRKLIVGCPDGFLRKGNVQIVCKRFDIPLIESPEEFKTVVRQEAEKLCATKVSEWEIVNFMWGIWRSVTSRIMG</sequence>
<dbReference type="RefSeq" id="XP_016208282.1">
    <property type="nucleotide sequence ID" value="XM_016363888.1"/>
</dbReference>
<reference evidence="1 2" key="1">
    <citation type="submission" date="2015-01" db="EMBL/GenBank/DDBJ databases">
        <title>The Genome Sequence of Ochroconis gallopava CBS43764.</title>
        <authorList>
            <consortium name="The Broad Institute Genomics Platform"/>
            <person name="Cuomo C."/>
            <person name="de Hoog S."/>
            <person name="Gorbushina A."/>
            <person name="Stielow B."/>
            <person name="Teixiera M."/>
            <person name="Abouelleil A."/>
            <person name="Chapman S.B."/>
            <person name="Priest M."/>
            <person name="Young S.K."/>
            <person name="Wortman J."/>
            <person name="Nusbaum C."/>
            <person name="Birren B."/>
        </authorList>
    </citation>
    <scope>NUCLEOTIDE SEQUENCE [LARGE SCALE GENOMIC DNA]</scope>
    <source>
        <strain evidence="1 2">CBS 43764</strain>
    </source>
</reference>
<dbReference type="Gene3D" id="3.40.50.450">
    <property type="match status" value="1"/>
</dbReference>
<dbReference type="HOGENOM" id="CLU_109866_0_0_1"/>
<dbReference type="AlphaFoldDB" id="A0A0D1ZV81"/>
<dbReference type="SUPFAM" id="SSF52309">
    <property type="entry name" value="N-(deoxy)ribosyltransferase-like"/>
    <property type="match status" value="1"/>
</dbReference>
<dbReference type="Pfam" id="PF15891">
    <property type="entry name" value="Nuc_deoxyri_tr2"/>
    <property type="match status" value="1"/>
</dbReference>
<name>A0A0D1ZV81_9PEZI</name>
<dbReference type="EMBL" id="KN847691">
    <property type="protein sequence ID" value="KIV98412.1"/>
    <property type="molecule type" value="Genomic_DNA"/>
</dbReference>
<dbReference type="GeneID" id="27317735"/>
<keyword evidence="2" id="KW-1185">Reference proteome</keyword>
<protein>
    <recommendedName>
        <fullName evidence="3">Nucleoside 2-deoxyribosyltransferase like</fullName>
    </recommendedName>
</protein>
<dbReference type="InterPro" id="IPR039470">
    <property type="entry name" value="Nuc_deoxyri_tr2"/>
</dbReference>
<proteinExistence type="predicted"/>
<dbReference type="OrthoDB" id="2893324at2759"/>
<gene>
    <name evidence="1" type="ORF">PV09_09762</name>
</gene>
<evidence type="ECO:0000313" key="2">
    <source>
        <dbReference type="Proteomes" id="UP000053259"/>
    </source>
</evidence>
<dbReference type="InParanoid" id="A0A0D1ZV81"/>
<dbReference type="VEuPathDB" id="FungiDB:PV09_09762"/>
<dbReference type="Proteomes" id="UP000053259">
    <property type="component" value="Unassembled WGS sequence"/>
</dbReference>
<organism evidence="1 2">
    <name type="scientific">Verruconis gallopava</name>
    <dbReference type="NCBI Taxonomy" id="253628"/>
    <lineage>
        <taxon>Eukaryota</taxon>
        <taxon>Fungi</taxon>
        <taxon>Dikarya</taxon>
        <taxon>Ascomycota</taxon>
        <taxon>Pezizomycotina</taxon>
        <taxon>Dothideomycetes</taxon>
        <taxon>Pleosporomycetidae</taxon>
        <taxon>Venturiales</taxon>
        <taxon>Sympoventuriaceae</taxon>
        <taxon>Verruconis</taxon>
    </lineage>
</organism>
<evidence type="ECO:0000313" key="1">
    <source>
        <dbReference type="EMBL" id="KIV98412.1"/>
    </source>
</evidence>